<evidence type="ECO:0000256" key="7">
    <source>
        <dbReference type="ARBA" id="ARBA00022679"/>
    </source>
</evidence>
<evidence type="ECO:0000256" key="13">
    <source>
        <dbReference type="HAMAP-Rule" id="MF_00409"/>
    </source>
</evidence>
<evidence type="ECO:0000256" key="2">
    <source>
        <dbReference type="ARBA" id="ARBA00004870"/>
    </source>
</evidence>
<dbReference type="GO" id="GO:0009245">
    <property type="term" value="P:lipid A biosynthetic process"/>
    <property type="evidence" value="ECO:0007669"/>
    <property type="project" value="UniProtKB-UniRule"/>
</dbReference>
<dbReference type="EMBL" id="CP074694">
    <property type="protein sequence ID" value="QVL34322.1"/>
    <property type="molecule type" value="Genomic_DNA"/>
</dbReference>
<evidence type="ECO:0000256" key="5">
    <source>
        <dbReference type="ARBA" id="ARBA00022516"/>
    </source>
</evidence>
<dbReference type="GO" id="GO:0005886">
    <property type="term" value="C:plasma membrane"/>
    <property type="evidence" value="ECO:0007669"/>
    <property type="project" value="TreeGrafter"/>
</dbReference>
<keyword evidence="7 13" id="KW-0808">Transferase</keyword>
<dbReference type="RefSeq" id="WP_213499292.1">
    <property type="nucleotide sequence ID" value="NZ_CP074694.1"/>
</dbReference>
<sequence length="352" mass="39375">MSIVAAWKNLVENKSANPLALAGNAFLGLLGLLYRLVTSCRNWLYDKKILSSASVDVPVVSIGNLTLGGTGKTPCVEWIAKYLREQDLMVAILSRGYGSDSGPNDEALLLEENLPDVPHLQGRNRAAVARTAIEELESQVLILDDGFQHRRLARDLNIVLFDASQKAVRIFPRGYLREALAGIRRADALILTHADRVSELSLKSWRELFQKYKPGLPVSLARHAPAIWQQEGAEALPPECFRGHKALAFCGLANPESFRKTLEALGVEIQDFRTYPDHFNFRSTDVKSLGEWASSFPAGMPVLTTQKDFVKLRISNLGLRPLYYLRIEFDIFEGAAELRQLLRDKVVARYTE</sequence>
<keyword evidence="14" id="KW-0812">Transmembrane</keyword>
<feature type="transmembrane region" description="Helical" evidence="14">
    <location>
        <begin position="19"/>
        <end position="37"/>
    </location>
</feature>
<keyword evidence="16" id="KW-1185">Reference proteome</keyword>
<dbReference type="PANTHER" id="PTHR42724:SF1">
    <property type="entry name" value="TETRAACYLDISACCHARIDE 4'-KINASE, MITOCHONDRIAL-RELATED"/>
    <property type="match status" value="1"/>
</dbReference>
<keyword evidence="5 13" id="KW-0444">Lipid biosynthesis</keyword>
<dbReference type="PANTHER" id="PTHR42724">
    <property type="entry name" value="TETRAACYLDISACCHARIDE 4'-KINASE"/>
    <property type="match status" value="1"/>
</dbReference>
<evidence type="ECO:0000256" key="4">
    <source>
        <dbReference type="ARBA" id="ARBA00016436"/>
    </source>
</evidence>
<evidence type="ECO:0000256" key="11">
    <source>
        <dbReference type="ARBA" id="ARBA00023098"/>
    </source>
</evidence>
<evidence type="ECO:0000313" key="15">
    <source>
        <dbReference type="EMBL" id="QVL34322.1"/>
    </source>
</evidence>
<name>A0A8E6BAD5_9BACT</name>
<dbReference type="InterPro" id="IPR027417">
    <property type="entry name" value="P-loop_NTPase"/>
</dbReference>
<dbReference type="KEGG" id="tsph:KIH39_10565"/>
<dbReference type="InterPro" id="IPR003758">
    <property type="entry name" value="LpxK"/>
</dbReference>
<dbReference type="Pfam" id="PF02606">
    <property type="entry name" value="LpxK"/>
    <property type="match status" value="1"/>
</dbReference>
<dbReference type="GO" id="GO:0009244">
    <property type="term" value="P:lipopolysaccharide core region biosynthetic process"/>
    <property type="evidence" value="ECO:0007669"/>
    <property type="project" value="TreeGrafter"/>
</dbReference>
<reference evidence="15" key="1">
    <citation type="submission" date="2021-05" db="EMBL/GenBank/DDBJ databases">
        <title>Complete genome sequence of the cellulolytic planctomycete Telmatocola sphagniphila SP2T and characterization of the first cellulase from planctomycetes.</title>
        <authorList>
            <person name="Rakitin A.L."/>
            <person name="Beletsky A.V."/>
            <person name="Naumoff D.G."/>
            <person name="Kulichevskaya I.S."/>
            <person name="Mardanov A.V."/>
            <person name="Ravin N.V."/>
            <person name="Dedysh S.N."/>
        </authorList>
    </citation>
    <scope>NUCLEOTIDE SEQUENCE</scope>
    <source>
        <strain evidence="15">SP2T</strain>
    </source>
</reference>
<dbReference type="HAMAP" id="MF_00409">
    <property type="entry name" value="LpxK"/>
    <property type="match status" value="1"/>
</dbReference>
<comment type="function">
    <text evidence="1 13">Transfers the gamma-phosphate of ATP to the 4'-position of a tetraacyldisaccharide 1-phosphate intermediate (termed DS-1-P) to form tetraacyldisaccharide 1,4'-bis-phosphate (lipid IVA).</text>
</comment>
<evidence type="ECO:0000256" key="6">
    <source>
        <dbReference type="ARBA" id="ARBA00022556"/>
    </source>
</evidence>
<dbReference type="Proteomes" id="UP000676194">
    <property type="component" value="Chromosome"/>
</dbReference>
<evidence type="ECO:0000313" key="16">
    <source>
        <dbReference type="Proteomes" id="UP000676194"/>
    </source>
</evidence>
<evidence type="ECO:0000256" key="3">
    <source>
        <dbReference type="ARBA" id="ARBA00012071"/>
    </source>
</evidence>
<comment type="pathway">
    <text evidence="2 13">Glycolipid biosynthesis; lipid IV(A) biosynthesis; lipid IV(A) from (3R)-3-hydroxytetradecanoyl-[acyl-carrier-protein] and UDP-N-acetyl-alpha-D-glucosamine: step 6/6.</text>
</comment>
<proteinExistence type="inferred from homology"/>
<keyword evidence="14" id="KW-0472">Membrane</keyword>
<dbReference type="UniPathway" id="UPA00359">
    <property type="reaction ID" value="UER00482"/>
</dbReference>
<organism evidence="15 16">
    <name type="scientific">Telmatocola sphagniphila</name>
    <dbReference type="NCBI Taxonomy" id="1123043"/>
    <lineage>
        <taxon>Bacteria</taxon>
        <taxon>Pseudomonadati</taxon>
        <taxon>Planctomycetota</taxon>
        <taxon>Planctomycetia</taxon>
        <taxon>Gemmatales</taxon>
        <taxon>Gemmataceae</taxon>
    </lineage>
</organism>
<dbReference type="NCBIfam" id="TIGR00682">
    <property type="entry name" value="lpxK"/>
    <property type="match status" value="1"/>
</dbReference>
<keyword evidence="14" id="KW-1133">Transmembrane helix</keyword>
<comment type="similarity">
    <text evidence="13">Belongs to the LpxK family.</text>
</comment>
<feature type="binding site" evidence="13">
    <location>
        <begin position="66"/>
        <end position="73"/>
    </location>
    <ligand>
        <name>ATP</name>
        <dbReference type="ChEBI" id="CHEBI:30616"/>
    </ligand>
</feature>
<dbReference type="AlphaFoldDB" id="A0A8E6BAD5"/>
<evidence type="ECO:0000256" key="8">
    <source>
        <dbReference type="ARBA" id="ARBA00022741"/>
    </source>
</evidence>
<keyword evidence="10 13" id="KW-0067">ATP-binding</keyword>
<keyword evidence="8 13" id="KW-0547">Nucleotide-binding</keyword>
<dbReference type="EC" id="2.7.1.130" evidence="3 13"/>
<evidence type="ECO:0000256" key="14">
    <source>
        <dbReference type="SAM" id="Phobius"/>
    </source>
</evidence>
<evidence type="ECO:0000256" key="12">
    <source>
        <dbReference type="ARBA" id="ARBA00029757"/>
    </source>
</evidence>
<evidence type="ECO:0000256" key="1">
    <source>
        <dbReference type="ARBA" id="ARBA00002274"/>
    </source>
</evidence>
<gene>
    <name evidence="13 15" type="primary">lpxK</name>
    <name evidence="15" type="ORF">KIH39_10565</name>
</gene>
<keyword evidence="6 13" id="KW-0441">Lipid A biosynthesis</keyword>
<comment type="catalytic activity">
    <reaction evidence="13">
        <text>a lipid A disaccharide + ATP = a lipid IVA + ADP + H(+)</text>
        <dbReference type="Rhea" id="RHEA:67840"/>
        <dbReference type="ChEBI" id="CHEBI:15378"/>
        <dbReference type="ChEBI" id="CHEBI:30616"/>
        <dbReference type="ChEBI" id="CHEBI:176343"/>
        <dbReference type="ChEBI" id="CHEBI:176425"/>
        <dbReference type="ChEBI" id="CHEBI:456216"/>
        <dbReference type="EC" id="2.7.1.130"/>
    </reaction>
</comment>
<protein>
    <recommendedName>
        <fullName evidence="4 13">Tetraacyldisaccharide 4'-kinase</fullName>
        <ecNumber evidence="3 13">2.7.1.130</ecNumber>
    </recommendedName>
    <alternativeName>
        <fullName evidence="12 13">Lipid A 4'-kinase</fullName>
    </alternativeName>
</protein>
<accession>A0A8E6BAD5</accession>
<dbReference type="SUPFAM" id="SSF52540">
    <property type="entry name" value="P-loop containing nucleoside triphosphate hydrolases"/>
    <property type="match status" value="1"/>
</dbReference>
<evidence type="ECO:0000256" key="10">
    <source>
        <dbReference type="ARBA" id="ARBA00022840"/>
    </source>
</evidence>
<evidence type="ECO:0000256" key="9">
    <source>
        <dbReference type="ARBA" id="ARBA00022777"/>
    </source>
</evidence>
<dbReference type="GO" id="GO:0009029">
    <property type="term" value="F:lipid-A 4'-kinase activity"/>
    <property type="evidence" value="ECO:0007669"/>
    <property type="project" value="UniProtKB-UniRule"/>
</dbReference>
<keyword evidence="9 13" id="KW-0418">Kinase</keyword>
<keyword evidence="11 13" id="KW-0443">Lipid metabolism</keyword>
<dbReference type="GO" id="GO:0005524">
    <property type="term" value="F:ATP binding"/>
    <property type="evidence" value="ECO:0007669"/>
    <property type="project" value="UniProtKB-UniRule"/>
</dbReference>